<dbReference type="SUPFAM" id="SSF56672">
    <property type="entry name" value="DNA/RNA polymerases"/>
    <property type="match status" value="1"/>
</dbReference>
<dbReference type="GeneID" id="80398081"/>
<feature type="binding site" evidence="9">
    <location>
        <position position="361"/>
    </location>
    <ligand>
        <name>Mg(2+)</name>
        <dbReference type="ChEBI" id="CHEBI:18420"/>
        <label>2</label>
    </ligand>
</feature>
<evidence type="ECO:0000256" key="2">
    <source>
        <dbReference type="ARBA" id="ARBA00022484"/>
    </source>
</evidence>
<evidence type="ECO:0000256" key="9">
    <source>
        <dbReference type="PIRSR" id="PIRSR605093-1"/>
    </source>
</evidence>
<accession>A0A8S5L167</accession>
<dbReference type="RefSeq" id="YP_010769149.1">
    <property type="nucleotide sequence ID" value="NC_073891.1"/>
</dbReference>
<dbReference type="GO" id="GO:0039694">
    <property type="term" value="P:viral RNA genome replication"/>
    <property type="evidence" value="ECO:0007669"/>
    <property type="project" value="InterPro"/>
</dbReference>
<keyword evidence="3" id="KW-0808">Transferase</keyword>
<organism evidence="11 12">
    <name type="scientific">ssRNA phage SRR7976299_11</name>
    <dbReference type="NCBI Taxonomy" id="2786633"/>
    <lineage>
        <taxon>Viruses</taxon>
        <taxon>Riboviria</taxon>
        <taxon>Orthornavirae</taxon>
        <taxon>Lenarviricota</taxon>
        <taxon>Leviviricetes</taxon>
        <taxon>Norzivirales</taxon>
        <taxon>Fiersviridae</taxon>
        <taxon>Lohngkovirus</taxon>
        <taxon>Lohngkovirus caenicola</taxon>
        <taxon>Brudgevirus caenicola</taxon>
    </lineage>
</organism>
<keyword evidence="12" id="KW-1185">Reference proteome</keyword>
<keyword evidence="4" id="KW-0548">Nucleotidyltransferase</keyword>
<dbReference type="InterPro" id="IPR005093">
    <property type="entry name" value="RNArep_beta"/>
</dbReference>
<gene>
    <name evidence="11" type="primary">SRR7976299_11_3</name>
</gene>
<keyword evidence="2 11" id="KW-0696">RNA-directed RNA polymerase</keyword>
<feature type="binding site" evidence="9">
    <location>
        <position position="360"/>
    </location>
    <ligand>
        <name>Mg(2+)</name>
        <dbReference type="ChEBI" id="CHEBI:18420"/>
        <label>2</label>
    </ligand>
</feature>
<dbReference type="Pfam" id="PF03431">
    <property type="entry name" value="RNA_replicase_B"/>
    <property type="match status" value="1"/>
</dbReference>
<dbReference type="PROSITE" id="PS50522">
    <property type="entry name" value="RDRP_PHAGE"/>
    <property type="match status" value="1"/>
</dbReference>
<evidence type="ECO:0000256" key="5">
    <source>
        <dbReference type="ARBA" id="ARBA00022741"/>
    </source>
</evidence>
<evidence type="ECO:0000256" key="7">
    <source>
        <dbReference type="ARBA" id="ARBA00030248"/>
    </source>
</evidence>
<dbReference type="InterPro" id="IPR043502">
    <property type="entry name" value="DNA/RNA_pol_sf"/>
</dbReference>
<evidence type="ECO:0000313" key="11">
    <source>
        <dbReference type="EMBL" id="DAD51085.1"/>
    </source>
</evidence>
<sequence length="557" mass="62224">MQGSLTPDVQRVAQTLMEGLGTPRALAVAMLLKYGEWDQLTQLSVSPDQYDCPDRYLRDMAATSFLKKMDGLPVDIDLEAATFKQWLWAEKQCFRTNQRFNEISDFGTLNGSPVPEGILLFLDGVKKNLKQLLGENPPQLFDGRFGPGATMSDISGRTTVLHKMSSVPTSTPSALFYLVPWTGTKWAAACAARGDVPETVRGNAYFTVNKHSRIKRPCAKEPSINGFYQLGLGRVMRGRLKAQGIDLENGQNVHRQVACAASKSGEFCTVDLTSASDCCAAAFVRAVAPPMWHEVLSDLRSSHTQIRDIRGKKHWVRLEKFSSMGNGFTFELETALFAAIVMTVMRGQAILGHNVFVYGDDIICPSEFYSEVSAALRFCGFTPNPMKSFSTGYFRESCGGDFLKGVAVRPYFLKEDCNEPQQFISLANGIRRLSLQGTNPDLRAHLRRAWFSALDCIPTPIRACRGPEDLGDLVIHDDEEKWNTRWRANGIRYVRVYRPAKFRGTSFDRFDPDIQFAGALYGVALRQILKPRKNLDNRSVLGRDAVEGYKVGWTPYS</sequence>
<dbReference type="Proteomes" id="UP000681924">
    <property type="component" value="Segment"/>
</dbReference>
<dbReference type="GO" id="GO:0000166">
    <property type="term" value="F:nucleotide binding"/>
    <property type="evidence" value="ECO:0007669"/>
    <property type="project" value="UniProtKB-KW"/>
</dbReference>
<dbReference type="EC" id="2.7.7.48" evidence="1"/>
<comment type="cofactor">
    <cofactor evidence="9">
        <name>Mg(2+)</name>
        <dbReference type="ChEBI" id="CHEBI:18420"/>
    </cofactor>
    <text evidence="9">Binds 2 Mg(2+) per subunit.</text>
</comment>
<name>A0A8S5L167_9VIRU</name>
<dbReference type="EMBL" id="BK013714">
    <property type="protein sequence ID" value="DAD51085.1"/>
    <property type="molecule type" value="Genomic_RNA"/>
</dbReference>
<evidence type="ECO:0000256" key="4">
    <source>
        <dbReference type="ARBA" id="ARBA00022695"/>
    </source>
</evidence>
<evidence type="ECO:0000259" key="10">
    <source>
        <dbReference type="PROSITE" id="PS50522"/>
    </source>
</evidence>
<evidence type="ECO:0000256" key="8">
    <source>
        <dbReference type="ARBA" id="ARBA00048744"/>
    </source>
</evidence>
<keyword evidence="5" id="KW-0547">Nucleotide-binding</keyword>
<dbReference type="GO" id="GO:0046872">
    <property type="term" value="F:metal ion binding"/>
    <property type="evidence" value="ECO:0007669"/>
    <property type="project" value="UniProtKB-KW"/>
</dbReference>
<feature type="domain" description="RdRp catalytic" evidence="10">
    <location>
        <begin position="256"/>
        <end position="392"/>
    </location>
</feature>
<keyword evidence="9" id="KW-0479">Metal-binding</keyword>
<evidence type="ECO:0000256" key="3">
    <source>
        <dbReference type="ARBA" id="ARBA00022679"/>
    </source>
</evidence>
<evidence type="ECO:0000313" key="12">
    <source>
        <dbReference type="Proteomes" id="UP000681924"/>
    </source>
</evidence>
<evidence type="ECO:0000256" key="6">
    <source>
        <dbReference type="ARBA" id="ARBA00022953"/>
    </source>
</evidence>
<keyword evidence="9" id="KW-0460">Magnesium</keyword>
<proteinExistence type="predicted"/>
<comment type="catalytic activity">
    <reaction evidence="8">
        <text>RNA(n) + a ribonucleoside 5'-triphosphate = RNA(n+1) + diphosphate</text>
        <dbReference type="Rhea" id="RHEA:21248"/>
        <dbReference type="Rhea" id="RHEA-COMP:14527"/>
        <dbReference type="Rhea" id="RHEA-COMP:17342"/>
        <dbReference type="ChEBI" id="CHEBI:33019"/>
        <dbReference type="ChEBI" id="CHEBI:61557"/>
        <dbReference type="ChEBI" id="CHEBI:140395"/>
        <dbReference type="EC" id="2.7.7.48"/>
    </reaction>
</comment>
<reference evidence="11" key="1">
    <citation type="submission" date="2020-09" db="EMBL/GenBank/DDBJ databases">
        <title>Leviviricetes taxonomy.</title>
        <authorList>
            <person name="Stockdale S.R."/>
            <person name="Callanan J."/>
            <person name="Adriaenssens E.M."/>
            <person name="Kuhn J.H."/>
            <person name="Rumnieks J."/>
            <person name="Shkoporov A."/>
            <person name="Draper L.A."/>
            <person name="Ross P."/>
            <person name="Hill C."/>
        </authorList>
    </citation>
    <scope>NUCLEOTIDE SEQUENCE</scope>
</reference>
<keyword evidence="6" id="KW-0693">Viral RNA replication</keyword>
<evidence type="ECO:0000256" key="1">
    <source>
        <dbReference type="ARBA" id="ARBA00012494"/>
    </source>
</evidence>
<feature type="binding site" evidence="9">
    <location>
        <position position="271"/>
    </location>
    <ligand>
        <name>Mg(2+)</name>
        <dbReference type="ChEBI" id="CHEBI:18420"/>
        <label>2</label>
    </ligand>
</feature>
<dbReference type="GO" id="GO:0003968">
    <property type="term" value="F:RNA-directed RNA polymerase activity"/>
    <property type="evidence" value="ECO:0007669"/>
    <property type="project" value="UniProtKB-KW"/>
</dbReference>
<protein>
    <recommendedName>
        <fullName evidence="1">RNA-directed RNA polymerase</fullName>
        <ecNumber evidence="1">2.7.7.48</ecNumber>
    </recommendedName>
    <alternativeName>
        <fullName evidence="7">RNA replicase beta chain</fullName>
    </alternativeName>
</protein>
<dbReference type="KEGG" id="vg:80398081"/>
<dbReference type="InterPro" id="IPR007096">
    <property type="entry name" value="RNA-dir_Rpol_cat_phage"/>
</dbReference>